<protein>
    <submittedName>
        <fullName evidence="1">Ribbon-helix-helix domain-containing protein</fullName>
    </submittedName>
</protein>
<dbReference type="EMBL" id="JAKRCV010000103">
    <property type="protein sequence ID" value="MCG7323738.1"/>
    <property type="molecule type" value="Genomic_DNA"/>
</dbReference>
<dbReference type="Proteomes" id="UP001521931">
    <property type="component" value="Unassembled WGS sequence"/>
</dbReference>
<proteinExistence type="predicted"/>
<gene>
    <name evidence="1" type="ORF">MHL29_17850</name>
</gene>
<keyword evidence="2" id="KW-1185">Reference proteome</keyword>
<sequence>MSFQIAVRLPDEMVTYLDRAVAAGEVPSRAALVAVAIEREMRHRAAVRDAAILAEHGAGDDLDDLVTWSASSLDLDR</sequence>
<evidence type="ECO:0000313" key="1">
    <source>
        <dbReference type="EMBL" id="MCG7323738.1"/>
    </source>
</evidence>
<accession>A0ABS9Q792</accession>
<dbReference type="RefSeq" id="WP_239266600.1">
    <property type="nucleotide sequence ID" value="NZ_JAKRCV010000103.1"/>
</dbReference>
<comment type="caution">
    <text evidence="1">The sequence shown here is derived from an EMBL/GenBank/DDBJ whole genome shotgun (WGS) entry which is preliminary data.</text>
</comment>
<organism evidence="1 2">
    <name type="scientific">Arsenicicoccus bolidensis</name>
    <dbReference type="NCBI Taxonomy" id="229480"/>
    <lineage>
        <taxon>Bacteria</taxon>
        <taxon>Bacillati</taxon>
        <taxon>Actinomycetota</taxon>
        <taxon>Actinomycetes</taxon>
        <taxon>Micrococcales</taxon>
        <taxon>Intrasporangiaceae</taxon>
        <taxon>Arsenicicoccus</taxon>
    </lineage>
</organism>
<evidence type="ECO:0000313" key="2">
    <source>
        <dbReference type="Proteomes" id="UP001521931"/>
    </source>
</evidence>
<name>A0ABS9Q792_9MICO</name>
<reference evidence="1 2" key="1">
    <citation type="submission" date="2022-02" db="EMBL/GenBank/DDBJ databases">
        <title>Uncovering new skin microbiome diversity through culturing and metagenomics.</title>
        <authorList>
            <person name="Conlan S."/>
            <person name="Deming C."/>
            <person name="Nisc Comparative Sequencing Program N."/>
            <person name="Segre J.A."/>
        </authorList>
    </citation>
    <scope>NUCLEOTIDE SEQUENCE [LARGE SCALE GENOMIC DNA]</scope>
    <source>
        <strain evidence="1 2">ACRQZ</strain>
    </source>
</reference>